<dbReference type="HAMAP" id="MF_00985">
    <property type="entry name" value="2am3keto_CoA_ligase"/>
    <property type="match status" value="1"/>
</dbReference>
<dbReference type="Gene3D" id="3.40.640.10">
    <property type="entry name" value="Type I PLP-dependent aspartate aminotransferase-like (Major domain)"/>
    <property type="match status" value="1"/>
</dbReference>
<dbReference type="NCBIfam" id="TIGR01822">
    <property type="entry name" value="2am3keto_CoA"/>
    <property type="match status" value="1"/>
</dbReference>
<dbReference type="PROSITE" id="PS00599">
    <property type="entry name" value="AA_TRANSFER_CLASS_2"/>
    <property type="match status" value="1"/>
</dbReference>
<dbReference type="EC" id="2.3.1.29" evidence="5"/>
<sequence length="394" mass="42566">MSTRFLEHISGQLDQIRSAGTYKSERVITTPQNSSIQVAGGKPVLNFCANNYLGLAQHPAVQAAAAKALEEWGYGLASVRFICGTQGLHKQLESALSKFLGMEDTILYSSCFDANGGLFETLLGAEDAIISDALNHASIIDGIRLCKAQRFRYANNNMTELEERLKEASGARFRLIATDGVFSMDGYIANLPAICELADKYDAMIMVDDSHAVGFTGPNGRGTHEYHNVMDRIDIMTGTLGKALGGASGGYTSGRQPIIDLLRQRSRPYLFSNTLAPPIAAASLKALELLSESTHLRDQLEANTVWFRNALQSAGLKVLPGTHPICPVMLGDAALAAQFADRMLAEGVYVIGFSYPVVPQGQARIRTQISAAHSQHDLETAAAAFTKVWKELAV</sequence>
<organism evidence="7 8">
    <name type="scientific">Planctopirus limnophila (strain ATCC 43296 / DSM 3776 / IFAM 1008 / Mu 290)</name>
    <name type="common">Planctomyces limnophilus</name>
    <dbReference type="NCBI Taxonomy" id="521674"/>
    <lineage>
        <taxon>Bacteria</taxon>
        <taxon>Pseudomonadati</taxon>
        <taxon>Planctomycetota</taxon>
        <taxon>Planctomycetia</taxon>
        <taxon>Planctomycetales</taxon>
        <taxon>Planctomycetaceae</taxon>
        <taxon>Planctopirus</taxon>
    </lineage>
</organism>
<evidence type="ECO:0000256" key="2">
    <source>
        <dbReference type="ARBA" id="ARBA00022679"/>
    </source>
</evidence>
<comment type="pathway">
    <text evidence="5">Amino-acid degradation; L-threonine degradation via oxydo-reductase pathway; glycine from L-threonine: step 2/2.</text>
</comment>
<evidence type="ECO:0000313" key="8">
    <source>
        <dbReference type="Proteomes" id="UP000002220"/>
    </source>
</evidence>
<dbReference type="InterPro" id="IPR015424">
    <property type="entry name" value="PyrdxlP-dep_Trfase"/>
</dbReference>
<dbReference type="OrthoDB" id="9807157at2"/>
<feature type="binding site" evidence="5">
    <location>
        <begin position="272"/>
        <end position="273"/>
    </location>
    <ligand>
        <name>pyridoxal 5'-phosphate</name>
        <dbReference type="ChEBI" id="CHEBI:597326"/>
        <note>ligand shared between dimeric partners</note>
    </ligand>
</feature>
<dbReference type="EMBL" id="CP001744">
    <property type="protein sequence ID" value="ADG67904.1"/>
    <property type="molecule type" value="Genomic_DNA"/>
</dbReference>
<dbReference type="RefSeq" id="WP_013110335.1">
    <property type="nucleotide sequence ID" value="NC_014148.1"/>
</dbReference>
<dbReference type="HOGENOM" id="CLU_015846_11_0_0"/>
<feature type="domain" description="Aminotransferase class I/classII large" evidence="6">
    <location>
        <begin position="43"/>
        <end position="384"/>
    </location>
</feature>
<feature type="binding site" description="in other chain" evidence="5">
    <location>
        <begin position="208"/>
        <end position="211"/>
    </location>
    <ligand>
        <name>pyridoxal 5'-phosphate</name>
        <dbReference type="ChEBI" id="CHEBI:597326"/>
        <note>ligand shared between dimeric partners</note>
    </ligand>
</feature>
<dbReference type="GO" id="GO:0030170">
    <property type="term" value="F:pyridoxal phosphate binding"/>
    <property type="evidence" value="ECO:0007669"/>
    <property type="project" value="UniProtKB-UniRule"/>
</dbReference>
<comment type="cofactor">
    <cofactor evidence="5">
        <name>pyridoxal 5'-phosphate</name>
        <dbReference type="ChEBI" id="CHEBI:597326"/>
    </cofactor>
    <text evidence="5">Binds 1 pyridoxal phosphate per subunit.</text>
</comment>
<dbReference type="eggNOG" id="COG0156">
    <property type="taxonomic scope" value="Bacteria"/>
</dbReference>
<dbReference type="InterPro" id="IPR015422">
    <property type="entry name" value="PyrdxlP-dep_Trfase_small"/>
</dbReference>
<dbReference type="PANTHER" id="PTHR13693:SF102">
    <property type="entry name" value="2-AMINO-3-KETOBUTYRATE COENZYME A LIGASE, MITOCHONDRIAL"/>
    <property type="match status" value="1"/>
</dbReference>
<reference evidence="7 8" key="1">
    <citation type="journal article" date="2010" name="Stand. Genomic Sci.">
        <title>Complete genome sequence of Planctomyces limnophilus type strain (Mu 290).</title>
        <authorList>
            <person name="Labutti K."/>
            <person name="Sikorski J."/>
            <person name="Schneider S."/>
            <person name="Nolan M."/>
            <person name="Lucas S."/>
            <person name="Glavina Del Rio T."/>
            <person name="Tice H."/>
            <person name="Cheng J.F."/>
            <person name="Goodwin L."/>
            <person name="Pitluck S."/>
            <person name="Liolios K."/>
            <person name="Ivanova N."/>
            <person name="Mavromatis K."/>
            <person name="Mikhailova N."/>
            <person name="Pati A."/>
            <person name="Chen A."/>
            <person name="Palaniappan K."/>
            <person name="Land M."/>
            <person name="Hauser L."/>
            <person name="Chang Y.J."/>
            <person name="Jeffries C.D."/>
            <person name="Tindall B.J."/>
            <person name="Rohde M."/>
            <person name="Goker M."/>
            <person name="Woyke T."/>
            <person name="Bristow J."/>
            <person name="Eisen J.A."/>
            <person name="Markowitz V."/>
            <person name="Hugenholtz P."/>
            <person name="Kyrpides N.C."/>
            <person name="Klenk H.P."/>
            <person name="Lapidus A."/>
        </authorList>
    </citation>
    <scope>NUCLEOTIDE SEQUENCE [LARGE SCALE GENOMIC DNA]</scope>
    <source>
        <strain evidence="8">ATCC 43296 / DSM 3776 / IFAM 1008 / 290</strain>
    </source>
</reference>
<evidence type="ECO:0000256" key="3">
    <source>
        <dbReference type="ARBA" id="ARBA00022898"/>
    </source>
</evidence>
<dbReference type="GO" id="GO:0016874">
    <property type="term" value="F:ligase activity"/>
    <property type="evidence" value="ECO:0007669"/>
    <property type="project" value="UniProtKB-KW"/>
</dbReference>
<evidence type="ECO:0000256" key="5">
    <source>
        <dbReference type="HAMAP-Rule" id="MF_00985"/>
    </source>
</evidence>
<feature type="binding site" description="in other chain" evidence="5">
    <location>
        <begin position="111"/>
        <end position="112"/>
    </location>
    <ligand>
        <name>pyridoxal 5'-phosphate</name>
        <dbReference type="ChEBI" id="CHEBI:597326"/>
        <note>ligand shared between dimeric partners</note>
    </ligand>
</feature>
<evidence type="ECO:0000256" key="4">
    <source>
        <dbReference type="ARBA" id="ARBA00023315"/>
    </source>
</evidence>
<accession>D5SYX2</accession>
<keyword evidence="2 5" id="KW-0808">Transferase</keyword>
<dbReference type="GO" id="GO:0019518">
    <property type="term" value="P:L-threonine catabolic process to glycine"/>
    <property type="evidence" value="ECO:0007669"/>
    <property type="project" value="UniProtKB-UniRule"/>
</dbReference>
<dbReference type="KEGG" id="plm:Plim_2077"/>
<dbReference type="NCBIfam" id="NF005394">
    <property type="entry name" value="PRK06939.1"/>
    <property type="match status" value="1"/>
</dbReference>
<comment type="similarity">
    <text evidence="1 5">Belongs to the class-II pyridoxal-phosphate-dependent aminotransferase family.</text>
</comment>
<dbReference type="STRING" id="521674.Plim_2077"/>
<dbReference type="PANTHER" id="PTHR13693">
    <property type="entry name" value="CLASS II AMINOTRANSFERASE/8-AMINO-7-OXONONANOATE SYNTHASE"/>
    <property type="match status" value="1"/>
</dbReference>
<dbReference type="FunFam" id="3.40.640.10:FF:000006">
    <property type="entry name" value="5-aminolevulinate synthase, mitochondrial"/>
    <property type="match status" value="1"/>
</dbReference>
<dbReference type="UniPathway" id="UPA00046">
    <property type="reaction ID" value="UER00506"/>
</dbReference>
<comment type="catalytic activity">
    <reaction evidence="5">
        <text>glycine + acetyl-CoA = (2S)-2-amino-3-oxobutanoate + CoA</text>
        <dbReference type="Rhea" id="RHEA:20736"/>
        <dbReference type="ChEBI" id="CHEBI:57287"/>
        <dbReference type="ChEBI" id="CHEBI:57288"/>
        <dbReference type="ChEBI" id="CHEBI:57305"/>
        <dbReference type="ChEBI" id="CHEBI:78948"/>
        <dbReference type="EC" id="2.3.1.29"/>
    </reaction>
</comment>
<gene>
    <name evidence="5" type="primary">kbl</name>
    <name evidence="7" type="ordered locus">Plim_2077</name>
</gene>
<feature type="binding site" evidence="5">
    <location>
        <position position="136"/>
    </location>
    <ligand>
        <name>substrate</name>
    </ligand>
</feature>
<dbReference type="InterPro" id="IPR050087">
    <property type="entry name" value="AON_synthase_class-II"/>
</dbReference>
<protein>
    <recommendedName>
        <fullName evidence="5">2-amino-3-ketobutyrate coenzyme A ligase</fullName>
        <shortName evidence="5">AKB ligase</shortName>
        <ecNumber evidence="5">2.3.1.29</ecNumber>
    </recommendedName>
    <alternativeName>
        <fullName evidence="5">Glycine acetyltransferase</fullName>
    </alternativeName>
</protein>
<name>D5SYX2_PLAL2</name>
<keyword evidence="4 5" id="KW-0012">Acyltransferase</keyword>
<dbReference type="CDD" id="cd06454">
    <property type="entry name" value="KBL_like"/>
    <property type="match status" value="1"/>
</dbReference>
<comment type="function">
    <text evidence="5">Catalyzes the cleavage of 2-amino-3-ketobutyrate to glycine and acetyl-CoA.</text>
</comment>
<dbReference type="Proteomes" id="UP000002220">
    <property type="component" value="Chromosome"/>
</dbReference>
<dbReference type="AlphaFoldDB" id="D5SYX2"/>
<dbReference type="InterPro" id="IPR011282">
    <property type="entry name" value="2am3keto_CoA_ligase"/>
</dbReference>
<dbReference type="SUPFAM" id="SSF53383">
    <property type="entry name" value="PLP-dependent transferases"/>
    <property type="match status" value="1"/>
</dbReference>
<dbReference type="Pfam" id="PF00155">
    <property type="entry name" value="Aminotran_1_2"/>
    <property type="match status" value="1"/>
</dbReference>
<dbReference type="InterPro" id="IPR015421">
    <property type="entry name" value="PyrdxlP-dep_Trfase_major"/>
</dbReference>
<feature type="binding site" evidence="5">
    <location>
        <position position="366"/>
    </location>
    <ligand>
        <name>substrate</name>
    </ligand>
</feature>
<evidence type="ECO:0000256" key="1">
    <source>
        <dbReference type="ARBA" id="ARBA00008392"/>
    </source>
</evidence>
<dbReference type="GO" id="GO:0005829">
    <property type="term" value="C:cytosol"/>
    <property type="evidence" value="ECO:0007669"/>
    <property type="project" value="TreeGrafter"/>
</dbReference>
<dbReference type="Gene3D" id="3.90.1150.10">
    <property type="entry name" value="Aspartate Aminotransferase, domain 1"/>
    <property type="match status" value="1"/>
</dbReference>
<keyword evidence="8" id="KW-1185">Reference proteome</keyword>
<evidence type="ECO:0000259" key="6">
    <source>
        <dbReference type="Pfam" id="PF00155"/>
    </source>
</evidence>
<dbReference type="InterPro" id="IPR001917">
    <property type="entry name" value="Aminotrans_II_pyridoxalP_BS"/>
</dbReference>
<comment type="subunit">
    <text evidence="5">Homodimer.</text>
</comment>
<keyword evidence="7" id="KW-0436">Ligase</keyword>
<feature type="binding site" description="in other chain" evidence="5">
    <location>
        <position position="183"/>
    </location>
    <ligand>
        <name>pyridoxal 5'-phosphate</name>
        <dbReference type="ChEBI" id="CHEBI:597326"/>
        <note>ligand shared between dimeric partners</note>
    </ligand>
</feature>
<dbReference type="GO" id="GO:0008890">
    <property type="term" value="F:glycine C-acetyltransferase activity"/>
    <property type="evidence" value="ECO:0007669"/>
    <property type="project" value="UniProtKB-UniRule"/>
</dbReference>
<evidence type="ECO:0000313" key="7">
    <source>
        <dbReference type="EMBL" id="ADG67904.1"/>
    </source>
</evidence>
<proteinExistence type="inferred from homology"/>
<keyword evidence="3 5" id="KW-0663">Pyridoxal phosphate</keyword>
<feature type="modified residue" description="N6-(pyridoxal phosphate)lysine" evidence="5">
    <location>
        <position position="242"/>
    </location>
</feature>
<feature type="binding site" description="in other chain" evidence="5">
    <location>
        <begin position="239"/>
        <end position="242"/>
    </location>
    <ligand>
        <name>pyridoxal 5'-phosphate</name>
        <dbReference type="ChEBI" id="CHEBI:597326"/>
        <note>ligand shared between dimeric partners</note>
    </ligand>
</feature>
<dbReference type="InterPro" id="IPR004839">
    <property type="entry name" value="Aminotransferase_I/II_large"/>
</dbReference>